<sequence length="78" mass="8682">MATRKLTLEISESLFEQLEGIAELTEESLESIAIRIIARRVPSLPREAHELNEKLAQITPNQLHGEIGLEEAVGGEVY</sequence>
<gene>
    <name evidence="1" type="ORF">KME25_27790</name>
</gene>
<name>A0A951PSR7_9CYAN</name>
<reference evidence="1" key="2">
    <citation type="journal article" date="2022" name="Microbiol. Resour. Announc.">
        <title>Metagenome Sequencing to Explore Phylogenomics of Terrestrial Cyanobacteria.</title>
        <authorList>
            <person name="Ward R.D."/>
            <person name="Stajich J.E."/>
            <person name="Johansen J.R."/>
            <person name="Huntemann M."/>
            <person name="Clum A."/>
            <person name="Foster B."/>
            <person name="Foster B."/>
            <person name="Roux S."/>
            <person name="Palaniappan K."/>
            <person name="Varghese N."/>
            <person name="Mukherjee S."/>
            <person name="Reddy T.B.K."/>
            <person name="Daum C."/>
            <person name="Copeland A."/>
            <person name="Chen I.A."/>
            <person name="Ivanova N.N."/>
            <person name="Kyrpides N.C."/>
            <person name="Shapiro N."/>
            <person name="Eloe-Fadrosh E.A."/>
            <person name="Pietrasiak N."/>
        </authorList>
    </citation>
    <scope>NUCLEOTIDE SEQUENCE</scope>
    <source>
        <strain evidence="1">CPER-KK1</strain>
    </source>
</reference>
<dbReference type="Proteomes" id="UP000753908">
    <property type="component" value="Unassembled WGS sequence"/>
</dbReference>
<dbReference type="AlphaFoldDB" id="A0A951PSR7"/>
<evidence type="ECO:0000313" key="1">
    <source>
        <dbReference type="EMBL" id="MBW4548214.1"/>
    </source>
</evidence>
<evidence type="ECO:0000313" key="2">
    <source>
        <dbReference type="Proteomes" id="UP000753908"/>
    </source>
</evidence>
<accession>A0A951PSR7</accession>
<dbReference type="EMBL" id="JAHHIF010000056">
    <property type="protein sequence ID" value="MBW4548214.1"/>
    <property type="molecule type" value="Genomic_DNA"/>
</dbReference>
<organism evidence="1 2">
    <name type="scientific">Symplocastrum torsivum CPER-KK1</name>
    <dbReference type="NCBI Taxonomy" id="450513"/>
    <lineage>
        <taxon>Bacteria</taxon>
        <taxon>Bacillati</taxon>
        <taxon>Cyanobacteriota</taxon>
        <taxon>Cyanophyceae</taxon>
        <taxon>Oscillatoriophycideae</taxon>
        <taxon>Oscillatoriales</taxon>
        <taxon>Microcoleaceae</taxon>
        <taxon>Symplocastrum</taxon>
    </lineage>
</organism>
<reference evidence="1" key="1">
    <citation type="submission" date="2021-05" db="EMBL/GenBank/DDBJ databases">
        <authorList>
            <person name="Pietrasiak N."/>
            <person name="Ward R."/>
            <person name="Stajich J.E."/>
            <person name="Kurbessoian T."/>
        </authorList>
    </citation>
    <scope>NUCLEOTIDE SEQUENCE</scope>
    <source>
        <strain evidence="1">CPER-KK1</strain>
    </source>
</reference>
<comment type="caution">
    <text evidence="1">The sequence shown here is derived from an EMBL/GenBank/DDBJ whole genome shotgun (WGS) entry which is preliminary data.</text>
</comment>
<protein>
    <submittedName>
        <fullName evidence="1">Uncharacterized protein</fullName>
    </submittedName>
</protein>
<proteinExistence type="predicted"/>